<dbReference type="GO" id="GO:0046983">
    <property type="term" value="F:protein dimerization activity"/>
    <property type="evidence" value="ECO:0007669"/>
    <property type="project" value="InterPro"/>
</dbReference>
<comment type="similarity">
    <text evidence="2 8">Belongs to the anoctamin family.</text>
</comment>
<feature type="domain" description="Anoctamin transmembrane" evidence="9">
    <location>
        <begin position="292"/>
        <end position="875"/>
    </location>
</feature>
<protein>
    <recommendedName>
        <fullName evidence="8">Anoctamin</fullName>
    </recommendedName>
</protein>
<evidence type="ECO:0000256" key="6">
    <source>
        <dbReference type="ARBA" id="ARBA00023136"/>
    </source>
</evidence>
<evidence type="ECO:0000256" key="5">
    <source>
        <dbReference type="ARBA" id="ARBA00022989"/>
    </source>
</evidence>
<organism evidence="11 12">
    <name type="scientific">Syphacia muris</name>
    <dbReference type="NCBI Taxonomy" id="451379"/>
    <lineage>
        <taxon>Eukaryota</taxon>
        <taxon>Metazoa</taxon>
        <taxon>Ecdysozoa</taxon>
        <taxon>Nematoda</taxon>
        <taxon>Chromadorea</taxon>
        <taxon>Rhabditida</taxon>
        <taxon>Spirurina</taxon>
        <taxon>Oxyuridomorpha</taxon>
        <taxon>Oxyuroidea</taxon>
        <taxon>Oxyuridae</taxon>
        <taxon>Syphacia</taxon>
    </lineage>
</organism>
<dbReference type="InterPro" id="IPR049452">
    <property type="entry name" value="Anoctamin_TM"/>
</dbReference>
<feature type="transmembrane region" description="Helical" evidence="8">
    <location>
        <begin position="844"/>
        <end position="865"/>
    </location>
</feature>
<keyword evidence="5 8" id="KW-1133">Transmembrane helix</keyword>
<feature type="transmembrane region" description="Helical" evidence="8">
    <location>
        <begin position="314"/>
        <end position="332"/>
    </location>
</feature>
<dbReference type="Proteomes" id="UP000046393">
    <property type="component" value="Unplaced"/>
</dbReference>
<dbReference type="GO" id="GO:0005886">
    <property type="term" value="C:plasma membrane"/>
    <property type="evidence" value="ECO:0007669"/>
    <property type="project" value="UniProtKB-SubCell"/>
</dbReference>
<proteinExistence type="inferred from homology"/>
<keyword evidence="6 8" id="KW-0472">Membrane</keyword>
<evidence type="ECO:0000313" key="12">
    <source>
        <dbReference type="WBParaSite" id="SMUV_0000357301-mRNA-1"/>
    </source>
</evidence>
<dbReference type="PANTHER" id="PTHR12308">
    <property type="entry name" value="ANOCTAMIN"/>
    <property type="match status" value="1"/>
</dbReference>
<feature type="transmembrane region" description="Helical" evidence="8">
    <location>
        <begin position="461"/>
        <end position="485"/>
    </location>
</feature>
<feature type="transmembrane region" description="Helical" evidence="8">
    <location>
        <begin position="376"/>
        <end position="397"/>
    </location>
</feature>
<dbReference type="Pfam" id="PF16178">
    <property type="entry name" value="Anoct_dimer"/>
    <property type="match status" value="1"/>
</dbReference>
<keyword evidence="11" id="KW-1185">Reference proteome</keyword>
<keyword evidence="7" id="KW-0325">Glycoprotein</keyword>
<feature type="transmembrane region" description="Helical" evidence="8">
    <location>
        <begin position="587"/>
        <end position="610"/>
    </location>
</feature>
<keyword evidence="3" id="KW-1003">Cell membrane</keyword>
<dbReference type="Pfam" id="PF04547">
    <property type="entry name" value="Anoctamin"/>
    <property type="match status" value="1"/>
</dbReference>
<feature type="domain" description="Anoctamin dimerisation" evidence="10">
    <location>
        <begin position="37"/>
        <end position="288"/>
    </location>
</feature>
<evidence type="ECO:0000256" key="8">
    <source>
        <dbReference type="RuleBase" id="RU280814"/>
    </source>
</evidence>
<name>A0A158R4J7_9BILA</name>
<evidence type="ECO:0000313" key="11">
    <source>
        <dbReference type="Proteomes" id="UP000046393"/>
    </source>
</evidence>
<evidence type="ECO:0000259" key="9">
    <source>
        <dbReference type="Pfam" id="PF04547"/>
    </source>
</evidence>
<dbReference type="InterPro" id="IPR007632">
    <property type="entry name" value="Anoctamin"/>
</dbReference>
<reference evidence="12" key="1">
    <citation type="submission" date="2016-04" db="UniProtKB">
        <authorList>
            <consortium name="WormBaseParasite"/>
        </authorList>
    </citation>
    <scope>IDENTIFICATION</scope>
</reference>
<dbReference type="GO" id="GO:0005254">
    <property type="term" value="F:chloride channel activity"/>
    <property type="evidence" value="ECO:0007669"/>
    <property type="project" value="TreeGrafter"/>
</dbReference>
<evidence type="ECO:0000256" key="2">
    <source>
        <dbReference type="ARBA" id="ARBA00009671"/>
    </source>
</evidence>
<dbReference type="AlphaFoldDB" id="A0A158R4J7"/>
<evidence type="ECO:0000256" key="4">
    <source>
        <dbReference type="ARBA" id="ARBA00022692"/>
    </source>
</evidence>
<evidence type="ECO:0000259" key="10">
    <source>
        <dbReference type="Pfam" id="PF16178"/>
    </source>
</evidence>
<evidence type="ECO:0000256" key="1">
    <source>
        <dbReference type="ARBA" id="ARBA00004651"/>
    </source>
</evidence>
<feature type="transmembrane region" description="Helical" evidence="8">
    <location>
        <begin position="685"/>
        <end position="707"/>
    </location>
</feature>
<comment type="subcellular location">
    <subcellularLocation>
        <location evidence="1">Cell membrane</location>
        <topology evidence="1">Multi-pass membrane protein</topology>
    </subcellularLocation>
    <subcellularLocation>
        <location evidence="8">Membrane</location>
        <topology evidence="8">Multi-pass membrane protein</topology>
    </subcellularLocation>
</comment>
<feature type="transmembrane region" description="Helical" evidence="8">
    <location>
        <begin position="545"/>
        <end position="566"/>
    </location>
</feature>
<keyword evidence="4 8" id="KW-0812">Transmembrane</keyword>
<accession>A0A158R4J7</accession>
<dbReference type="InterPro" id="IPR032394">
    <property type="entry name" value="Anoct_dimer"/>
</dbReference>
<sequence>MGETNLKEAYTRISQWDNLEYIDNDNSSNDHQVFATFKNSNKKIDFVLAYETEDNETEETSVGDEANERHKKNFQYCFSKNEDRRNLFQKHLKEKGLELEYVNGEYCEKTKFILLHIPFELLCKQAEKLGIEMKVDISSRPPRQVIESMTEKFLHKCGWFSFDPEIQRRLDAPLNQYHPFRTEDIGCFKGSEDKENFFSSADRIFAVYDILYRTRFDGGDNVGIENALRKNVYSAAFPLHEYLDYENLRKGLFNKEMVKKPNEVNGFSCRQFLYWFWAKQRYFYKFQPHYLIKEYFGSKIALYFIFFGNYTRFLILWSIISCLIITCGFFTLSSDVPSNDICQNTTIGDTLMCPICDYWCDFTLLKNACFYSKLSYIFNNYSTVVYAILMSIGATLFTEMWKRCNADVAWKLGLLDTGSHEEGLRLAYLLKSLKSKGNNECRSDQMPKPKAIPLKERIPRLFMSSIGLSLILAAAVGTVVYRLVMMEVFSYADSMRSFALIIVSITTSVINLLFILAISYLYNYLALKLTDWEYPRTQSEFESSYTVKVFLFQFINYYASVFYVAFYKGNFSGIPGRKLFGIRPEDCDLSGCMVELVILLGTLMFGKILYNVAIGFFNPVLLTFTRGLKLKIPDTYSVRTERQRRERHKKMETVVNKVPRWEWDYALTPVYDQFLFNEYLDIGTIIQFGFVTLFITAFPLAPVFALINNMLEMRTDAYNFTVAQRRPLPERAKEIGVWFKIIDKISQAAVITNAFVIAFTTDFIPRYVYKYYGNGSLNGFVKSSLSLFKVEGLNLPRWTRWNNVTECWFHDYRFPPCSLVTNGTQCDDKYGVTPMWWIILGYRLGFVIVFTLFMLIVKSIISYIIPDMPTRVFMQLHQHQSFSSSGVSECSNDSELKSPR</sequence>
<dbReference type="WBParaSite" id="SMUV_0000357301-mRNA-1">
    <property type="protein sequence ID" value="SMUV_0000357301-mRNA-1"/>
    <property type="gene ID" value="SMUV_0000357301"/>
</dbReference>
<evidence type="ECO:0000256" key="3">
    <source>
        <dbReference type="ARBA" id="ARBA00022475"/>
    </source>
</evidence>
<dbReference type="PANTHER" id="PTHR12308:SF84">
    <property type="entry name" value="ANOCTAMIN"/>
    <property type="match status" value="1"/>
</dbReference>
<evidence type="ECO:0000256" key="7">
    <source>
        <dbReference type="ARBA" id="ARBA00023180"/>
    </source>
</evidence>
<feature type="transmembrane region" description="Helical" evidence="8">
    <location>
        <begin position="497"/>
        <end position="525"/>
    </location>
</feature>